<name>A0A0C3LKL0_9AGAM</name>
<dbReference type="AlphaFoldDB" id="A0A0C3LKL0"/>
<feature type="compositionally biased region" description="Basic residues" evidence="1">
    <location>
        <begin position="74"/>
        <end position="87"/>
    </location>
</feature>
<evidence type="ECO:0000313" key="3">
    <source>
        <dbReference type="Proteomes" id="UP000054248"/>
    </source>
</evidence>
<sequence>MIFHRGAWRPRLIPPGALFPNPIQSFSARRMRFFIGLFVNNTNLTNVLQKHYKKGDPKCTRAKLIRPVGTSRRSYGRGGKKATKTMV</sequence>
<accession>A0A0C3LKL0</accession>
<proteinExistence type="predicted"/>
<protein>
    <submittedName>
        <fullName evidence="2">Uncharacterized protein</fullName>
    </submittedName>
</protein>
<reference evidence="2 3" key="1">
    <citation type="submission" date="2014-04" db="EMBL/GenBank/DDBJ databases">
        <authorList>
            <consortium name="DOE Joint Genome Institute"/>
            <person name="Kuo A."/>
            <person name="Girlanda M."/>
            <person name="Perotto S."/>
            <person name="Kohler A."/>
            <person name="Nagy L.G."/>
            <person name="Floudas D."/>
            <person name="Copeland A."/>
            <person name="Barry K.W."/>
            <person name="Cichocki N."/>
            <person name="Veneault-Fourrey C."/>
            <person name="LaButti K."/>
            <person name="Lindquist E.A."/>
            <person name="Lipzen A."/>
            <person name="Lundell T."/>
            <person name="Morin E."/>
            <person name="Murat C."/>
            <person name="Sun H."/>
            <person name="Tunlid A."/>
            <person name="Henrissat B."/>
            <person name="Grigoriev I.V."/>
            <person name="Hibbett D.S."/>
            <person name="Martin F."/>
            <person name="Nordberg H.P."/>
            <person name="Cantor M.N."/>
            <person name="Hua S.X."/>
        </authorList>
    </citation>
    <scope>NUCLEOTIDE SEQUENCE [LARGE SCALE GENOMIC DNA]</scope>
    <source>
        <strain evidence="2 3">MUT 4182</strain>
    </source>
</reference>
<reference evidence="3" key="2">
    <citation type="submission" date="2015-01" db="EMBL/GenBank/DDBJ databases">
        <title>Evolutionary Origins and Diversification of the Mycorrhizal Mutualists.</title>
        <authorList>
            <consortium name="DOE Joint Genome Institute"/>
            <consortium name="Mycorrhizal Genomics Consortium"/>
            <person name="Kohler A."/>
            <person name="Kuo A."/>
            <person name="Nagy L.G."/>
            <person name="Floudas D."/>
            <person name="Copeland A."/>
            <person name="Barry K.W."/>
            <person name="Cichocki N."/>
            <person name="Veneault-Fourrey C."/>
            <person name="LaButti K."/>
            <person name="Lindquist E.A."/>
            <person name="Lipzen A."/>
            <person name="Lundell T."/>
            <person name="Morin E."/>
            <person name="Murat C."/>
            <person name="Riley R."/>
            <person name="Ohm R."/>
            <person name="Sun H."/>
            <person name="Tunlid A."/>
            <person name="Henrissat B."/>
            <person name="Grigoriev I.V."/>
            <person name="Hibbett D.S."/>
            <person name="Martin F."/>
        </authorList>
    </citation>
    <scope>NUCLEOTIDE SEQUENCE [LARGE SCALE GENOMIC DNA]</scope>
    <source>
        <strain evidence="3">MUT 4182</strain>
    </source>
</reference>
<dbReference type="Proteomes" id="UP000054248">
    <property type="component" value="Unassembled WGS sequence"/>
</dbReference>
<dbReference type="EMBL" id="KN822942">
    <property type="protein sequence ID" value="KIO34673.1"/>
    <property type="molecule type" value="Genomic_DNA"/>
</dbReference>
<evidence type="ECO:0000256" key="1">
    <source>
        <dbReference type="SAM" id="MobiDB-lite"/>
    </source>
</evidence>
<evidence type="ECO:0000313" key="2">
    <source>
        <dbReference type="EMBL" id="KIO34673.1"/>
    </source>
</evidence>
<feature type="region of interest" description="Disordered" evidence="1">
    <location>
        <begin position="67"/>
        <end position="87"/>
    </location>
</feature>
<dbReference type="HOGENOM" id="CLU_2484964_0_0_1"/>
<organism evidence="2 3">
    <name type="scientific">Tulasnella calospora MUT 4182</name>
    <dbReference type="NCBI Taxonomy" id="1051891"/>
    <lineage>
        <taxon>Eukaryota</taxon>
        <taxon>Fungi</taxon>
        <taxon>Dikarya</taxon>
        <taxon>Basidiomycota</taxon>
        <taxon>Agaricomycotina</taxon>
        <taxon>Agaricomycetes</taxon>
        <taxon>Cantharellales</taxon>
        <taxon>Tulasnellaceae</taxon>
        <taxon>Tulasnella</taxon>
    </lineage>
</organism>
<keyword evidence="3" id="KW-1185">Reference proteome</keyword>
<gene>
    <name evidence="2" type="ORF">M407DRAFT_89091</name>
</gene>